<keyword evidence="3" id="KW-0276">Fatty acid metabolism</keyword>
<dbReference type="InterPro" id="IPR020845">
    <property type="entry name" value="AMP-binding_CS"/>
</dbReference>
<dbReference type="Pfam" id="PF23562">
    <property type="entry name" value="AMP-binding_C_3"/>
    <property type="match status" value="1"/>
</dbReference>
<dbReference type="InterPro" id="IPR042099">
    <property type="entry name" value="ANL_N_sf"/>
</dbReference>
<dbReference type="InterPro" id="IPR000873">
    <property type="entry name" value="AMP-dep_synth/lig_dom"/>
</dbReference>
<protein>
    <recommendedName>
        <fullName evidence="6">Acyl-CoA synthetase</fullName>
    </recommendedName>
</protein>
<dbReference type="CDD" id="cd05907">
    <property type="entry name" value="VL_LC_FACS_like"/>
    <property type="match status" value="1"/>
</dbReference>
<dbReference type="InterPro" id="IPR045851">
    <property type="entry name" value="AMP-bd_C_sf"/>
</dbReference>
<dbReference type="KEGG" id="cpoy:GP475_08365"/>
<keyword evidence="4" id="KW-0443">Lipid metabolism</keyword>
<dbReference type="PANTHER" id="PTHR43272:SF32">
    <property type="entry name" value="AMP-DEPENDENT SYNTHETASE_LIGASE DOMAIN-CONTAINING PROTEIN"/>
    <property type="match status" value="1"/>
</dbReference>
<dbReference type="Proteomes" id="UP000516320">
    <property type="component" value="Chromosome"/>
</dbReference>
<dbReference type="GO" id="GO:0004467">
    <property type="term" value="F:long-chain fatty acid-CoA ligase activity"/>
    <property type="evidence" value="ECO:0007669"/>
    <property type="project" value="UniProtKB-EC"/>
</dbReference>
<dbReference type="EMBL" id="CP046884">
    <property type="protein sequence ID" value="QNQ91480.1"/>
    <property type="molecule type" value="Genomic_DNA"/>
</dbReference>
<comment type="catalytic activity">
    <reaction evidence="5">
        <text>a long-chain fatty acid + ATP + CoA = a long-chain fatty acyl-CoA + AMP + diphosphate</text>
        <dbReference type="Rhea" id="RHEA:15421"/>
        <dbReference type="ChEBI" id="CHEBI:30616"/>
        <dbReference type="ChEBI" id="CHEBI:33019"/>
        <dbReference type="ChEBI" id="CHEBI:57287"/>
        <dbReference type="ChEBI" id="CHEBI:57560"/>
        <dbReference type="ChEBI" id="CHEBI:83139"/>
        <dbReference type="ChEBI" id="CHEBI:456215"/>
        <dbReference type="EC" id="6.2.1.3"/>
    </reaction>
    <physiologicalReaction direction="left-to-right" evidence="5">
        <dbReference type="Rhea" id="RHEA:15422"/>
    </physiologicalReaction>
</comment>
<evidence type="ECO:0000256" key="4">
    <source>
        <dbReference type="ARBA" id="ARBA00023098"/>
    </source>
</evidence>
<dbReference type="Gene3D" id="3.40.50.12780">
    <property type="entry name" value="N-terminal domain of ligase-like"/>
    <property type="match status" value="1"/>
</dbReference>
<reference evidence="7 8" key="1">
    <citation type="submission" date="2019-12" db="EMBL/GenBank/DDBJ databases">
        <title>Corynebacterium sp. nov., isolated from feces of the Anser Albifrons in China.</title>
        <authorList>
            <person name="Liu Q."/>
        </authorList>
    </citation>
    <scope>NUCLEOTIDE SEQUENCE [LARGE SCALE GENOMIC DNA]</scope>
    <source>
        <strain evidence="7 8">4H37-19</strain>
    </source>
</reference>
<dbReference type="Pfam" id="PF00501">
    <property type="entry name" value="AMP-binding"/>
    <property type="match status" value="1"/>
</dbReference>
<evidence type="ECO:0000313" key="7">
    <source>
        <dbReference type="EMBL" id="QNQ91480.1"/>
    </source>
</evidence>
<keyword evidence="2" id="KW-0436">Ligase</keyword>
<keyword evidence="8" id="KW-1185">Reference proteome</keyword>
<organism evidence="7 8">
    <name type="scientific">Corynebacterium poyangense</name>
    <dbReference type="NCBI Taxonomy" id="2684405"/>
    <lineage>
        <taxon>Bacteria</taxon>
        <taxon>Bacillati</taxon>
        <taxon>Actinomycetota</taxon>
        <taxon>Actinomycetes</taxon>
        <taxon>Mycobacteriales</taxon>
        <taxon>Corynebacteriaceae</taxon>
        <taxon>Corynebacterium</taxon>
    </lineage>
</organism>
<proteinExistence type="inferred from homology"/>
<dbReference type="PANTHER" id="PTHR43272">
    <property type="entry name" value="LONG-CHAIN-FATTY-ACID--COA LIGASE"/>
    <property type="match status" value="1"/>
</dbReference>
<dbReference type="AlphaFoldDB" id="A0A7H0SSF5"/>
<sequence>MLDSARARPYGILFTRPKNYEWVNVTADEFVREVYDVAKGFIAAGIQQGDRVALCSATRYEWSVLDFAIWAAGGVVVPIYPSSSMSQMEWIIENSQAVFAVTETQEHTALMRHLVLEENGKPALQGSDSQLRRIVEINSSALHTLKFEGRPIADSEVEARITATKTDDLASLVYTSGTTGRPKGCELTHRNWLSQIRALLTHPIGAIAVPGTRVLTFLPLAHVLARAVSLATTIGGCTQSHWSDTSMLVEQFQRFRPHLILGVPRVFEKVRNGAAAKAMEGGPVNAVAFQRAEKTAIEYSMALDTDEGPSRLLKARHALYDKIVYGKIREVTGGAVRYCITGGSSMSHEIMHFFRGLGIPIYEGYGLTESCAAACVDFENQVIGSVGTPTPGYSVRINDEGEILLRGDAMFRGYWRNQEESEAAFDADGWYNTGDLGELLDSGHLVITGRKKDLIVTAGGKNVSPGPLEDILRAHPLISQAMVVGDGKPFIGVLVTLEEDALTRWKLDRHIPTNRGIKDLATDPTLRAEIQDAINSANQTVSHAEAIKKFYILDRDLTEEENEITPTMKIKRNVVVRRYKDAIDHIYGR</sequence>
<name>A0A7H0SSF5_9CORY</name>
<dbReference type="RefSeq" id="WP_187975871.1">
    <property type="nucleotide sequence ID" value="NZ_CP046884.1"/>
</dbReference>
<dbReference type="Gene3D" id="3.30.300.30">
    <property type="match status" value="1"/>
</dbReference>
<comment type="similarity">
    <text evidence="1">Belongs to the ATP-dependent AMP-binding enzyme family.</text>
</comment>
<dbReference type="GO" id="GO:0016020">
    <property type="term" value="C:membrane"/>
    <property type="evidence" value="ECO:0007669"/>
    <property type="project" value="TreeGrafter"/>
</dbReference>
<dbReference type="SUPFAM" id="SSF56801">
    <property type="entry name" value="Acetyl-CoA synthetase-like"/>
    <property type="match status" value="1"/>
</dbReference>
<evidence type="ECO:0000256" key="2">
    <source>
        <dbReference type="ARBA" id="ARBA00022598"/>
    </source>
</evidence>
<evidence type="ECO:0000313" key="8">
    <source>
        <dbReference type="Proteomes" id="UP000516320"/>
    </source>
</evidence>
<evidence type="ECO:0000256" key="5">
    <source>
        <dbReference type="ARBA" id="ARBA00024484"/>
    </source>
</evidence>
<gene>
    <name evidence="7" type="ORF">GP475_08365</name>
</gene>
<accession>A0A7H0SSF5</accession>
<evidence type="ECO:0000256" key="6">
    <source>
        <dbReference type="ARBA" id="ARBA00032875"/>
    </source>
</evidence>
<evidence type="ECO:0000256" key="3">
    <source>
        <dbReference type="ARBA" id="ARBA00022832"/>
    </source>
</evidence>
<evidence type="ECO:0000256" key="1">
    <source>
        <dbReference type="ARBA" id="ARBA00006432"/>
    </source>
</evidence>
<dbReference type="PROSITE" id="PS00455">
    <property type="entry name" value="AMP_BINDING"/>
    <property type="match status" value="1"/>
</dbReference>